<evidence type="ECO:0000256" key="1">
    <source>
        <dbReference type="SAM" id="MobiDB-lite"/>
    </source>
</evidence>
<gene>
    <name evidence="2" type="ORF">GOOTI_077_00430</name>
</gene>
<protein>
    <submittedName>
        <fullName evidence="2">Uncharacterized protein</fullName>
    </submittedName>
</protein>
<feature type="region of interest" description="Disordered" evidence="1">
    <location>
        <begin position="626"/>
        <end position="747"/>
    </location>
</feature>
<feature type="region of interest" description="Disordered" evidence="1">
    <location>
        <begin position="1"/>
        <end position="22"/>
    </location>
</feature>
<dbReference type="Proteomes" id="UP000005038">
    <property type="component" value="Unassembled WGS sequence"/>
</dbReference>
<proteinExistence type="predicted"/>
<dbReference type="OrthoDB" id="4367628at2"/>
<accession>H5TJR4</accession>
<dbReference type="STRING" id="1108044.GOOTI_077_00430"/>
<feature type="compositionally biased region" description="Polar residues" evidence="1">
    <location>
        <begin position="636"/>
        <end position="660"/>
    </location>
</feature>
<dbReference type="EMBL" id="BAFB01000077">
    <property type="protein sequence ID" value="GAB33722.1"/>
    <property type="molecule type" value="Genomic_DNA"/>
</dbReference>
<dbReference type="RefSeq" id="WP_007237966.1">
    <property type="nucleotide sequence ID" value="NZ_BAFB01000077.1"/>
</dbReference>
<reference evidence="2" key="1">
    <citation type="submission" date="2012-02" db="EMBL/GenBank/DDBJ databases">
        <title>Whole genome shotgun sequence of Gordonia otitidis NBRC 100426.</title>
        <authorList>
            <person name="Yoshida I."/>
            <person name="Hosoyama A."/>
            <person name="Tsuchikane K."/>
            <person name="Katsumata H."/>
            <person name="Yamazaki S."/>
            <person name="Fujita N."/>
        </authorList>
    </citation>
    <scope>NUCLEOTIDE SEQUENCE [LARGE SCALE GENOMIC DNA]</scope>
    <source>
        <strain evidence="2">NBRC 100426</strain>
    </source>
</reference>
<feature type="compositionally biased region" description="Low complexity" evidence="1">
    <location>
        <begin position="685"/>
        <end position="723"/>
    </location>
</feature>
<name>H5TJR4_GORO1</name>
<keyword evidence="3" id="KW-1185">Reference proteome</keyword>
<sequence length="747" mass="75959">MMPADNRTQRRERHREETRKSRRIQKAVVALGASLAVGAGAAGSAYADSLNTNQVAENSYSTVENLIAIADNLGRTQIALLAPVGKSLPEGWVPVVTSEHSTTSRQLTFLEALTEGGKLVLAVPDSSSIPGTSTSLSGISPQAAQVLAALPLADTLGSGAQVYAKMGSTLIQLNGINLQTLAQNTLADVKEVVGGDKVSQHAGELTGIPSIDDALGFWTGSQTTSRWTGSASFLGSTSTTWINQDRISVNGITSEQLKALFAQNLNTPNALVVDNGSNHVVQTGTRIVVITPEKRVCVFNKCVTIPAVTAEVPVYGTEWIGETDDNGNQVQTTTYNPNDAIPGALSALDGIDVGGFSVISRQVGSTFAGRLGSSAGWQGAVTQVIVPGAGDAEDYVATVPVFAAGISLPDNLFTTGMQLSPGLVTTSGQSVNSILGTRSATFSIPTLGLAAERTSLLESSHLGPDGIAYNSGWTVATIKVGDTTVPLVYSLGSFDVGPNGFGVTGPSFMGVGLPGFQIGTGPSTASAVPDVVSNLLGDIPTSVITLSPSLLFQLANIEDPSGGVLSDPIGTLERVLTPLFAKYVTPTATQISQAIADAATRSVNEGSAHAKAASDWAVDASATLADKTEHGLASPESPTSQPESASSATPQSDTAETSASAGRHALPDGERSQFAPSGSNTPKHAATQQSSDTSATDTTPSKDSGAAPESEASSSAPSDAEPAVTPSSGGGDNGTDGSATQAADAGS</sequence>
<organism evidence="2 3">
    <name type="scientific">Gordonia otitidis (strain DSM 44809 / CCUG 52243 / JCM 12355 / NBRC 100426 / IFM 10032)</name>
    <dbReference type="NCBI Taxonomy" id="1108044"/>
    <lineage>
        <taxon>Bacteria</taxon>
        <taxon>Bacillati</taxon>
        <taxon>Actinomycetota</taxon>
        <taxon>Actinomycetes</taxon>
        <taxon>Mycobacteriales</taxon>
        <taxon>Gordoniaceae</taxon>
        <taxon>Gordonia</taxon>
    </lineage>
</organism>
<dbReference type="AlphaFoldDB" id="H5TJR4"/>
<evidence type="ECO:0000313" key="3">
    <source>
        <dbReference type="Proteomes" id="UP000005038"/>
    </source>
</evidence>
<evidence type="ECO:0000313" key="2">
    <source>
        <dbReference type="EMBL" id="GAB33722.1"/>
    </source>
</evidence>
<comment type="caution">
    <text evidence="2">The sequence shown here is derived from an EMBL/GenBank/DDBJ whole genome shotgun (WGS) entry which is preliminary data.</text>
</comment>